<keyword evidence="1" id="KW-0234">DNA repair</keyword>
<dbReference type="SUPFAM" id="SSF52540">
    <property type="entry name" value="P-loop containing nucleoside triphosphate hydrolases"/>
    <property type="match status" value="1"/>
</dbReference>
<name>A0A368F6H5_ANCCA</name>
<dbReference type="EMBL" id="JOJR01003578">
    <property type="protein sequence ID" value="RCN27744.1"/>
    <property type="molecule type" value="Genomic_DNA"/>
</dbReference>
<dbReference type="OrthoDB" id="5862225at2759"/>
<reference evidence="3 4" key="1">
    <citation type="submission" date="2014-10" db="EMBL/GenBank/DDBJ databases">
        <title>Draft genome of the hookworm Ancylostoma caninum.</title>
        <authorList>
            <person name="Mitreva M."/>
        </authorList>
    </citation>
    <scope>NUCLEOTIDE SEQUENCE [LARGE SCALE GENOMIC DNA]</scope>
    <source>
        <strain evidence="3 4">Baltimore</strain>
    </source>
</reference>
<accession>A0A368F6H5</accession>
<dbReference type="GO" id="GO:0016887">
    <property type="term" value="F:ATP hydrolysis activity"/>
    <property type="evidence" value="ECO:0007669"/>
    <property type="project" value="RHEA"/>
</dbReference>
<keyword evidence="1" id="KW-0547">Nucleotide-binding</keyword>
<dbReference type="STRING" id="29170.A0A368F6H5"/>
<dbReference type="GO" id="GO:0006281">
    <property type="term" value="P:DNA repair"/>
    <property type="evidence" value="ECO:0007669"/>
    <property type="project" value="UniProtKB-KW"/>
</dbReference>
<dbReference type="Proteomes" id="UP000252519">
    <property type="component" value="Unassembled WGS sequence"/>
</dbReference>
<evidence type="ECO:0000256" key="1">
    <source>
        <dbReference type="RuleBase" id="RU363044"/>
    </source>
</evidence>
<keyword evidence="1" id="KW-0227">DNA damage</keyword>
<organism evidence="3 4">
    <name type="scientific">Ancylostoma caninum</name>
    <name type="common">Dog hookworm</name>
    <dbReference type="NCBI Taxonomy" id="29170"/>
    <lineage>
        <taxon>Eukaryota</taxon>
        <taxon>Metazoa</taxon>
        <taxon>Ecdysozoa</taxon>
        <taxon>Nematoda</taxon>
        <taxon>Chromadorea</taxon>
        <taxon>Rhabditida</taxon>
        <taxon>Rhabditina</taxon>
        <taxon>Rhabditomorpha</taxon>
        <taxon>Strongyloidea</taxon>
        <taxon>Ancylostomatidae</taxon>
        <taxon>Ancylostomatinae</taxon>
        <taxon>Ancylostoma</taxon>
    </lineage>
</organism>
<keyword evidence="4" id="KW-1185">Reference proteome</keyword>
<comment type="similarity">
    <text evidence="1">Belongs to the helicase family.</text>
</comment>
<dbReference type="GO" id="GO:0000723">
    <property type="term" value="P:telomere maintenance"/>
    <property type="evidence" value="ECO:0007669"/>
    <property type="project" value="InterPro"/>
</dbReference>
<gene>
    <name evidence="3" type="ORF">ANCCAN_26520</name>
</gene>
<keyword evidence="1" id="KW-0067">ATP-binding</keyword>
<keyword evidence="1" id="KW-0233">DNA recombination</keyword>
<evidence type="ECO:0000313" key="4">
    <source>
        <dbReference type="Proteomes" id="UP000252519"/>
    </source>
</evidence>
<dbReference type="Pfam" id="PF05970">
    <property type="entry name" value="PIF1"/>
    <property type="match status" value="1"/>
</dbReference>
<keyword evidence="1" id="KW-0347">Helicase</keyword>
<dbReference type="GO" id="GO:0043139">
    <property type="term" value="F:5'-3' DNA helicase activity"/>
    <property type="evidence" value="ECO:0007669"/>
    <property type="project" value="UniProtKB-EC"/>
</dbReference>
<comment type="cofactor">
    <cofactor evidence="1">
        <name>Mg(2+)</name>
        <dbReference type="ChEBI" id="CHEBI:18420"/>
    </cofactor>
</comment>
<comment type="caution">
    <text evidence="3">The sequence shown here is derived from an EMBL/GenBank/DDBJ whole genome shotgun (WGS) entry which is preliminary data.</text>
</comment>
<keyword evidence="1" id="KW-0378">Hydrolase</keyword>
<dbReference type="InterPro" id="IPR010285">
    <property type="entry name" value="DNA_helicase_pif1-like_DEAD"/>
</dbReference>
<protein>
    <recommendedName>
        <fullName evidence="1">ATP-dependent DNA helicase</fullName>
        <ecNumber evidence="1">5.6.2.3</ecNumber>
    </recommendedName>
</protein>
<dbReference type="GO" id="GO:0005524">
    <property type="term" value="F:ATP binding"/>
    <property type="evidence" value="ECO:0007669"/>
    <property type="project" value="UniProtKB-KW"/>
</dbReference>
<evidence type="ECO:0000313" key="3">
    <source>
        <dbReference type="EMBL" id="RCN27744.1"/>
    </source>
</evidence>
<sequence length="215" mass="24090">MSTVTRQCSLANELKLDVVTWDEAPMAPKQTLEAVDMLLRDITQVDLIFGNKIILLGGDFRQVLPVVRKEGREEMIGACIKNSQLWHHFTQYELTTNMHVTGSASDCKRYTLKIGDGKEPVNENGEMAVPQDLLCTCSLVNEIFAPLLNGQCSDLSEVAILTPRNAGSLRINNHILDLMPGSTVIFESVDSVLTEDPKDLQNRMLFRRKHLKHAE</sequence>
<feature type="domain" description="DNA helicase Pif1-like DEAD-box helicase" evidence="2">
    <location>
        <begin position="7"/>
        <end position="108"/>
    </location>
</feature>
<dbReference type="GO" id="GO:0006310">
    <property type="term" value="P:DNA recombination"/>
    <property type="evidence" value="ECO:0007669"/>
    <property type="project" value="UniProtKB-KW"/>
</dbReference>
<dbReference type="EC" id="5.6.2.3" evidence="1"/>
<dbReference type="PANTHER" id="PTHR10492">
    <property type="match status" value="1"/>
</dbReference>
<dbReference type="PANTHER" id="PTHR10492:SF57">
    <property type="entry name" value="ATP-DEPENDENT DNA HELICASE"/>
    <property type="match status" value="1"/>
</dbReference>
<comment type="catalytic activity">
    <reaction evidence="1">
        <text>ATP + H2O = ADP + phosphate + H(+)</text>
        <dbReference type="Rhea" id="RHEA:13065"/>
        <dbReference type="ChEBI" id="CHEBI:15377"/>
        <dbReference type="ChEBI" id="CHEBI:15378"/>
        <dbReference type="ChEBI" id="CHEBI:30616"/>
        <dbReference type="ChEBI" id="CHEBI:43474"/>
        <dbReference type="ChEBI" id="CHEBI:456216"/>
        <dbReference type="EC" id="5.6.2.3"/>
    </reaction>
</comment>
<evidence type="ECO:0000259" key="2">
    <source>
        <dbReference type="Pfam" id="PF05970"/>
    </source>
</evidence>
<dbReference type="AlphaFoldDB" id="A0A368F6H5"/>
<dbReference type="InterPro" id="IPR027417">
    <property type="entry name" value="P-loop_NTPase"/>
</dbReference>
<dbReference type="Gene3D" id="3.40.50.300">
    <property type="entry name" value="P-loop containing nucleotide triphosphate hydrolases"/>
    <property type="match status" value="1"/>
</dbReference>
<proteinExistence type="inferred from homology"/>